<feature type="transmembrane region" description="Helical" evidence="1">
    <location>
        <begin position="300"/>
        <end position="318"/>
    </location>
</feature>
<keyword evidence="1" id="KW-0472">Membrane</keyword>
<dbReference type="GO" id="GO:0016020">
    <property type="term" value="C:membrane"/>
    <property type="evidence" value="ECO:0007669"/>
    <property type="project" value="InterPro"/>
</dbReference>
<protein>
    <submittedName>
        <fullName evidence="2">Sodium:glutamate symporter</fullName>
    </submittedName>
</protein>
<feature type="transmembrane region" description="Helical" evidence="1">
    <location>
        <begin position="324"/>
        <end position="343"/>
    </location>
</feature>
<dbReference type="RefSeq" id="WP_086157997.1">
    <property type="nucleotide sequence ID" value="NZ_CP021121.1"/>
</dbReference>
<proteinExistence type="predicted"/>
<reference evidence="2 3" key="1">
    <citation type="submission" date="2017-05" db="EMBL/GenBank/DDBJ databases">
        <title>Complete genome sequence of Streptomyces sp. SCSIO 03032 revealed the diverse biosynthetic pathways for its bioactive secondary metabolites.</title>
        <authorList>
            <person name="Ma L."/>
            <person name="Zhu Y."/>
            <person name="Zhang W."/>
            <person name="Zhang G."/>
            <person name="Tian X."/>
            <person name="Zhang S."/>
            <person name="Zhang C."/>
        </authorList>
    </citation>
    <scope>NUCLEOTIDE SEQUENCE [LARGE SCALE GENOMIC DNA]</scope>
    <source>
        <strain evidence="2 3">SCSIO 03032</strain>
    </source>
</reference>
<feature type="transmembrane region" description="Helical" evidence="1">
    <location>
        <begin position="37"/>
        <end position="55"/>
    </location>
</feature>
<feature type="transmembrane region" description="Helical" evidence="1">
    <location>
        <begin position="355"/>
        <end position="375"/>
    </location>
</feature>
<dbReference type="KEGG" id="smao:CAG99_06135"/>
<keyword evidence="1" id="KW-0812">Transmembrane</keyword>
<feature type="transmembrane region" description="Helical" evidence="1">
    <location>
        <begin position="414"/>
        <end position="437"/>
    </location>
</feature>
<dbReference type="InterPro" id="IPR004445">
    <property type="entry name" value="GltS"/>
</dbReference>
<name>A0A1W7CUX0_9ACTN</name>
<accession>A0A1W7CUX0</accession>
<dbReference type="GO" id="GO:0015501">
    <property type="term" value="F:glutamate:sodium symporter activity"/>
    <property type="evidence" value="ECO:0007669"/>
    <property type="project" value="InterPro"/>
</dbReference>
<gene>
    <name evidence="2" type="ORF">CAG99_06135</name>
</gene>
<dbReference type="AlphaFoldDB" id="A0A1W7CUX0"/>
<keyword evidence="1" id="KW-1133">Transmembrane helix</keyword>
<feature type="transmembrane region" description="Helical" evidence="1">
    <location>
        <begin position="163"/>
        <end position="187"/>
    </location>
</feature>
<evidence type="ECO:0000313" key="2">
    <source>
        <dbReference type="EMBL" id="ARQ68489.1"/>
    </source>
</evidence>
<dbReference type="OrthoDB" id="9801557at2"/>
<feature type="transmembrane region" description="Helical" evidence="1">
    <location>
        <begin position="6"/>
        <end position="25"/>
    </location>
</feature>
<feature type="transmembrane region" description="Helical" evidence="1">
    <location>
        <begin position="260"/>
        <end position="279"/>
    </location>
</feature>
<dbReference type="GO" id="GO:0015813">
    <property type="term" value="P:L-glutamate transmembrane transport"/>
    <property type="evidence" value="ECO:0007669"/>
    <property type="project" value="InterPro"/>
</dbReference>
<keyword evidence="3" id="KW-1185">Reference proteome</keyword>
<dbReference type="PANTHER" id="PTHR36178">
    <property type="entry name" value="SLR0625 PROTEIN"/>
    <property type="match status" value="1"/>
</dbReference>
<organism evidence="2 3">
    <name type="scientific">Streptomyces marincola</name>
    <dbReference type="NCBI Taxonomy" id="2878388"/>
    <lineage>
        <taxon>Bacteria</taxon>
        <taxon>Bacillati</taxon>
        <taxon>Actinomycetota</taxon>
        <taxon>Actinomycetes</taxon>
        <taxon>Kitasatosporales</taxon>
        <taxon>Streptomycetaceae</taxon>
        <taxon>Streptomyces</taxon>
    </lineage>
</organism>
<feature type="transmembrane region" description="Helical" evidence="1">
    <location>
        <begin position="130"/>
        <end position="151"/>
    </location>
</feature>
<dbReference type="PANTHER" id="PTHR36178:SF1">
    <property type="entry name" value="SODIUM_GLUTAMATE SYMPORTER"/>
    <property type="match status" value="1"/>
</dbReference>
<dbReference type="EMBL" id="CP021121">
    <property type="protein sequence ID" value="ARQ68489.1"/>
    <property type="molecule type" value="Genomic_DNA"/>
</dbReference>
<sequence length="461" mass="47505">MDYTPWSLLSDAGLIAALLVTGTIARARLVFVQRLMLPSSVIAGALGLLLGPEVLDILPFSDQLGTYSSVLIVAVFACLALSSDSGFGAFGKSTGSFSLYSIGMYGVQVGIGLAFALILLGPVWGTPDAFGTLLFAGWAGGFGTAAALGTAFEDDGWQEATSLGFTSATVGMLVGIVGGIIITNWGARRGHAGGVGPFAALPEELRSGLIREEKDRTATGRATTSAVSIEPLALQVSLVAGVAAAAYGLSEWVGDLWPDFAVPVFAVAFLVGLVLRLAMGRTPAWRYVDTQTIKSVSGSATDVLIVCGIASIVPSFVADYLTPLLLLFAAGLAVCLFLFLVVAPRVFDQHWFERALFTWGWATGSVSTGVALLRMSDPKLKTRTLDEFGLAYLPLAPVETLTVTLTPTIVATGAVWALAGGYTVLGIVACALAVLLARGALRAARAGGPEGPRGGGTSGAP</sequence>
<feature type="transmembrane region" description="Helical" evidence="1">
    <location>
        <begin position="67"/>
        <end position="90"/>
    </location>
</feature>
<dbReference type="Proteomes" id="UP000194218">
    <property type="component" value="Chromosome"/>
</dbReference>
<feature type="transmembrane region" description="Helical" evidence="1">
    <location>
        <begin position="102"/>
        <end position="124"/>
    </location>
</feature>
<evidence type="ECO:0000313" key="3">
    <source>
        <dbReference type="Proteomes" id="UP000194218"/>
    </source>
</evidence>
<evidence type="ECO:0000256" key="1">
    <source>
        <dbReference type="SAM" id="Phobius"/>
    </source>
</evidence>